<dbReference type="Pfam" id="PF01503">
    <property type="entry name" value="PRA-PH"/>
    <property type="match status" value="1"/>
</dbReference>
<dbReference type="InterPro" id="IPR038019">
    <property type="entry name" value="PRib_AMP_CycHydrolase_sf"/>
</dbReference>
<dbReference type="GO" id="GO:0000105">
    <property type="term" value="P:L-histidine biosynthetic process"/>
    <property type="evidence" value="ECO:0007669"/>
    <property type="project" value="UniProtKB-UniRule"/>
</dbReference>
<dbReference type="PANTHER" id="PTHR42945">
    <property type="entry name" value="HISTIDINE BIOSYNTHESIS BIFUNCTIONAL PROTEIN"/>
    <property type="match status" value="1"/>
</dbReference>
<comment type="catalytic activity">
    <reaction evidence="1 15">
        <text>1-(5-phospho-beta-D-ribosyl)-5'-AMP + H2O = 1-(5-phospho-beta-D-ribosyl)-5-[(5-phospho-beta-D-ribosylamino)methylideneamino]imidazole-4-carboxamide</text>
        <dbReference type="Rhea" id="RHEA:20049"/>
        <dbReference type="ChEBI" id="CHEBI:15377"/>
        <dbReference type="ChEBI" id="CHEBI:58435"/>
        <dbReference type="ChEBI" id="CHEBI:59457"/>
        <dbReference type="EC" id="3.5.4.19"/>
    </reaction>
</comment>
<evidence type="ECO:0000256" key="7">
    <source>
        <dbReference type="ARBA" id="ARBA00008299"/>
    </source>
</evidence>
<dbReference type="NCBIfam" id="NF002747">
    <property type="entry name" value="PRK02759.1"/>
    <property type="match status" value="1"/>
</dbReference>
<proteinExistence type="inferred from homology"/>
<keyword evidence="13 15" id="KW-0368">Histidine biosynthesis</keyword>
<comment type="catalytic activity">
    <reaction evidence="2 15">
        <text>1-(5-phospho-beta-D-ribosyl)-ATP + H2O = 1-(5-phospho-beta-D-ribosyl)-5'-AMP + diphosphate + H(+)</text>
        <dbReference type="Rhea" id="RHEA:22828"/>
        <dbReference type="ChEBI" id="CHEBI:15377"/>
        <dbReference type="ChEBI" id="CHEBI:15378"/>
        <dbReference type="ChEBI" id="CHEBI:33019"/>
        <dbReference type="ChEBI" id="CHEBI:59457"/>
        <dbReference type="ChEBI" id="CHEBI:73183"/>
        <dbReference type="EC" id="3.6.1.31"/>
    </reaction>
</comment>
<evidence type="ECO:0000256" key="2">
    <source>
        <dbReference type="ARBA" id="ARBA00001460"/>
    </source>
</evidence>
<keyword evidence="18" id="KW-1185">Reference proteome</keyword>
<comment type="pathway">
    <text evidence="4 15">Amino-acid biosynthesis; L-histidine biosynthesis; L-histidine from 5-phospho-alpha-D-ribose 1-diphosphate: step 3/9.</text>
</comment>
<dbReference type="HAMAP" id="MF_01019">
    <property type="entry name" value="HisIE"/>
    <property type="match status" value="1"/>
</dbReference>
<evidence type="ECO:0000256" key="10">
    <source>
        <dbReference type="ARBA" id="ARBA00022741"/>
    </source>
</evidence>
<feature type="region of interest" description="Phosphoribosyl-AMP cyclohydrolase" evidence="15">
    <location>
        <begin position="1"/>
        <end position="114"/>
    </location>
</feature>
<evidence type="ECO:0000256" key="11">
    <source>
        <dbReference type="ARBA" id="ARBA00022801"/>
    </source>
</evidence>
<dbReference type="AlphaFoldDB" id="A0A2P5SWL5"/>
<dbReference type="GO" id="GO:0005737">
    <property type="term" value="C:cytoplasm"/>
    <property type="evidence" value="ECO:0007669"/>
    <property type="project" value="UniProtKB-SubCell"/>
</dbReference>
<keyword evidence="14 15" id="KW-0511">Multifunctional enzyme</keyword>
<dbReference type="Gene3D" id="1.10.287.1080">
    <property type="entry name" value="MazG-like"/>
    <property type="match status" value="1"/>
</dbReference>
<comment type="similarity">
    <text evidence="7 15">In the N-terminal section; belongs to the PRA-CH family.</text>
</comment>
<dbReference type="GO" id="GO:0004635">
    <property type="term" value="F:phosphoribosyl-AMP cyclohydrolase activity"/>
    <property type="evidence" value="ECO:0007669"/>
    <property type="project" value="UniProtKB-UniRule"/>
</dbReference>
<comment type="caution">
    <text evidence="17">The sequence shown here is derived from an EMBL/GenBank/DDBJ whole genome shotgun (WGS) entry which is preliminary data.</text>
</comment>
<evidence type="ECO:0000313" key="18">
    <source>
        <dbReference type="Proteomes" id="UP000296144"/>
    </source>
</evidence>
<keyword evidence="12 15" id="KW-0067">ATP-binding</keyword>
<dbReference type="InterPro" id="IPR002496">
    <property type="entry name" value="PRib_AMP_CycHydrolase_dom"/>
</dbReference>
<comment type="subcellular location">
    <subcellularLocation>
        <location evidence="3 15">Cytoplasm</location>
    </subcellularLocation>
</comment>
<evidence type="ECO:0000256" key="14">
    <source>
        <dbReference type="ARBA" id="ARBA00023268"/>
    </source>
</evidence>
<evidence type="ECO:0000259" key="16">
    <source>
        <dbReference type="Pfam" id="PF01502"/>
    </source>
</evidence>
<evidence type="ECO:0000256" key="6">
    <source>
        <dbReference type="ARBA" id="ARBA00007731"/>
    </source>
</evidence>
<dbReference type="Pfam" id="PF01502">
    <property type="entry name" value="PRA-CH"/>
    <property type="match status" value="1"/>
</dbReference>
<dbReference type="Proteomes" id="UP000296144">
    <property type="component" value="Unassembled WGS sequence"/>
</dbReference>
<dbReference type="GO" id="GO:0004636">
    <property type="term" value="F:phosphoribosyl-ATP diphosphatase activity"/>
    <property type="evidence" value="ECO:0007669"/>
    <property type="project" value="UniProtKB-UniRule"/>
</dbReference>
<evidence type="ECO:0000256" key="3">
    <source>
        <dbReference type="ARBA" id="ARBA00004496"/>
    </source>
</evidence>
<dbReference type="NCBIfam" id="TIGR03188">
    <property type="entry name" value="histidine_hisI"/>
    <property type="match status" value="1"/>
</dbReference>
<comment type="pathway">
    <text evidence="5 15">Amino-acid biosynthesis; L-histidine biosynthesis; L-histidine from 5-phospho-alpha-D-ribose 1-diphosphate: step 2/9.</text>
</comment>
<dbReference type="InterPro" id="IPR021130">
    <property type="entry name" value="PRib-ATP_PPHydrolase-like"/>
</dbReference>
<evidence type="ECO:0000256" key="8">
    <source>
        <dbReference type="ARBA" id="ARBA00022490"/>
    </source>
</evidence>
<dbReference type="FunFam" id="1.10.287.1080:FF:000002">
    <property type="entry name" value="Histidine biosynthesis bifunctional protein HisIE"/>
    <property type="match status" value="1"/>
</dbReference>
<name>A0A2P5SWL5_9GAMM</name>
<dbReference type="CDD" id="cd11534">
    <property type="entry name" value="NTP-PPase_HisIE_like"/>
    <property type="match status" value="1"/>
</dbReference>
<organism evidence="17 18">
    <name type="scientific">Candidatus Pantoea edessiphila</name>
    <dbReference type="NCBI Taxonomy" id="2044610"/>
    <lineage>
        <taxon>Bacteria</taxon>
        <taxon>Pseudomonadati</taxon>
        <taxon>Pseudomonadota</taxon>
        <taxon>Gammaproteobacteria</taxon>
        <taxon>Enterobacterales</taxon>
        <taxon>Erwiniaceae</taxon>
        <taxon>Pantoea</taxon>
    </lineage>
</organism>
<feature type="domain" description="Phosphoribosyl-AMP cyclohydrolase" evidence="16">
    <location>
        <begin position="33"/>
        <end position="105"/>
    </location>
</feature>
<evidence type="ECO:0000313" key="17">
    <source>
        <dbReference type="EMBL" id="PPI86738.1"/>
    </source>
</evidence>
<reference evidence="17 18" key="1">
    <citation type="journal article" date="2018" name="Genome Biol. Evol.">
        <title>Cladogenesis and Genomic Streamlining in Extracellular Endosymbionts of Tropical Stink Bugs.</title>
        <authorList>
            <person name="Otero-Bravo A."/>
            <person name="Goffredi S."/>
            <person name="Sabree Z.L."/>
        </authorList>
    </citation>
    <scope>NUCLEOTIDE SEQUENCE [LARGE SCALE GENOMIC DNA]</scope>
    <source>
        <strain evidence="17 18">SoEL</strain>
    </source>
</reference>
<dbReference type="RefSeq" id="WP_136129901.1">
    <property type="nucleotide sequence ID" value="NZ_PDKU01000001.1"/>
</dbReference>
<dbReference type="PANTHER" id="PTHR42945:SF9">
    <property type="entry name" value="HISTIDINE BIOSYNTHESIS BIFUNCTIONAL PROTEIN HISIE"/>
    <property type="match status" value="1"/>
</dbReference>
<dbReference type="SUPFAM" id="SSF141734">
    <property type="entry name" value="HisI-like"/>
    <property type="match status" value="1"/>
</dbReference>
<gene>
    <name evidence="15" type="primary">hisI</name>
    <name evidence="15" type="synonym">hisIE</name>
    <name evidence="17" type="ORF">CRV10_00565</name>
</gene>
<evidence type="ECO:0000256" key="4">
    <source>
        <dbReference type="ARBA" id="ARBA00005169"/>
    </source>
</evidence>
<dbReference type="HAMAP" id="MF_01020">
    <property type="entry name" value="HisE"/>
    <property type="match status" value="1"/>
</dbReference>
<dbReference type="EC" id="3.6.1.31" evidence="15"/>
<keyword evidence="8 15" id="KW-0963">Cytoplasm</keyword>
<dbReference type="FunFam" id="3.10.20.810:FF:000001">
    <property type="entry name" value="Histidine biosynthesis bifunctional protein HisIE"/>
    <property type="match status" value="1"/>
</dbReference>
<evidence type="ECO:0000256" key="12">
    <source>
        <dbReference type="ARBA" id="ARBA00022840"/>
    </source>
</evidence>
<evidence type="ECO:0000256" key="15">
    <source>
        <dbReference type="HAMAP-Rule" id="MF_01019"/>
    </source>
</evidence>
<evidence type="ECO:0000256" key="9">
    <source>
        <dbReference type="ARBA" id="ARBA00022605"/>
    </source>
</evidence>
<evidence type="ECO:0000256" key="13">
    <source>
        <dbReference type="ARBA" id="ARBA00023102"/>
    </source>
</evidence>
<dbReference type="InterPro" id="IPR023019">
    <property type="entry name" value="His_synth_HisIE"/>
</dbReference>
<comment type="similarity">
    <text evidence="6 15">In the C-terminal section; belongs to the PRA-PH family.</text>
</comment>
<evidence type="ECO:0000256" key="5">
    <source>
        <dbReference type="ARBA" id="ARBA00005204"/>
    </source>
</evidence>
<dbReference type="GO" id="GO:0005524">
    <property type="term" value="F:ATP binding"/>
    <property type="evidence" value="ECO:0007669"/>
    <property type="project" value="UniProtKB-KW"/>
</dbReference>
<accession>A0A2P5SWL5</accession>
<sequence>MINAKEISCLNWEKTQGMIPTIIQDYISSQVLMHGYMNQQALKKSLEQGIITFFSRTKNCLWTKGETSGNLLKLIDITIDCDKDTLLILVNPVGPTCHLGNYSCFCISESNWSFFYRLEKLLAERKKYHVYNSYTSKLYASGTKRIAQKVGEEAVECALAAVTNNHQELINEASDLIYHLLILLQDQGIDFNMIVNNLKKRNINNNSI</sequence>
<dbReference type="EC" id="3.5.4.19" evidence="15"/>
<feature type="region of interest" description="Phosphoribosyl-ATP pyrophosphohydrolase" evidence="15">
    <location>
        <begin position="115"/>
        <end position="208"/>
    </location>
</feature>
<dbReference type="Gene3D" id="3.10.20.810">
    <property type="entry name" value="Phosphoribosyl-AMP cyclohydrolase"/>
    <property type="match status" value="1"/>
</dbReference>
<dbReference type="UniPathway" id="UPA00031">
    <property type="reaction ID" value="UER00007"/>
</dbReference>
<keyword evidence="11 15" id="KW-0378">Hydrolase</keyword>
<dbReference type="EMBL" id="PDKU01000001">
    <property type="protein sequence ID" value="PPI86738.1"/>
    <property type="molecule type" value="Genomic_DNA"/>
</dbReference>
<dbReference type="SUPFAM" id="SSF101386">
    <property type="entry name" value="all-alpha NTP pyrophosphatases"/>
    <property type="match status" value="1"/>
</dbReference>
<evidence type="ECO:0000256" key="1">
    <source>
        <dbReference type="ARBA" id="ARBA00000024"/>
    </source>
</evidence>
<protein>
    <recommendedName>
        <fullName evidence="15">Histidine biosynthesis bifunctional protein HisIE</fullName>
    </recommendedName>
    <domain>
        <recommendedName>
            <fullName evidence="15">Phosphoribosyl-AMP cyclohydrolase</fullName>
            <shortName evidence="15">PRA-CH</shortName>
            <ecNumber evidence="15">3.5.4.19</ecNumber>
        </recommendedName>
    </domain>
    <domain>
        <recommendedName>
            <fullName evidence="15">Phosphoribosyl-ATP pyrophosphatase</fullName>
            <shortName evidence="15">PRA-PH</shortName>
            <ecNumber evidence="15">3.6.1.31</ecNumber>
        </recommendedName>
    </domain>
</protein>
<dbReference type="InterPro" id="IPR008179">
    <property type="entry name" value="HisE"/>
</dbReference>
<dbReference type="OrthoDB" id="9795769at2"/>
<keyword evidence="9 15" id="KW-0028">Amino-acid biosynthesis</keyword>
<keyword evidence="10 15" id="KW-0547">Nucleotide-binding</keyword>